<evidence type="ECO:0000313" key="12">
    <source>
        <dbReference type="EMBL" id="SHD77013.1"/>
    </source>
</evidence>
<gene>
    <name evidence="12" type="ORF">CUESP1_1650</name>
</gene>
<comment type="similarity">
    <text evidence="2">Belongs to the FliJ family.</text>
</comment>
<evidence type="ECO:0000256" key="6">
    <source>
        <dbReference type="ARBA" id="ARBA00022500"/>
    </source>
</evidence>
<evidence type="ECO:0000256" key="2">
    <source>
        <dbReference type="ARBA" id="ARBA00010004"/>
    </source>
</evidence>
<dbReference type="GO" id="GO:0015031">
    <property type="term" value="P:protein transport"/>
    <property type="evidence" value="ECO:0007669"/>
    <property type="project" value="UniProtKB-KW"/>
</dbReference>
<evidence type="ECO:0000256" key="10">
    <source>
        <dbReference type="ARBA" id="ARBA00023225"/>
    </source>
</evidence>
<evidence type="ECO:0000256" key="8">
    <source>
        <dbReference type="ARBA" id="ARBA00022927"/>
    </source>
</evidence>
<keyword evidence="10" id="KW-1006">Bacterial flagellum protein export</keyword>
<dbReference type="RefSeq" id="WP_025641083.1">
    <property type="nucleotide sequence ID" value="NZ_LT669839.1"/>
</dbReference>
<evidence type="ECO:0000313" key="13">
    <source>
        <dbReference type="Proteomes" id="UP000245423"/>
    </source>
</evidence>
<dbReference type="GO" id="GO:0005886">
    <property type="term" value="C:plasma membrane"/>
    <property type="evidence" value="ECO:0007669"/>
    <property type="project" value="UniProtKB-SubCell"/>
</dbReference>
<dbReference type="InterPro" id="IPR012823">
    <property type="entry name" value="Flagell_FliJ"/>
</dbReference>
<evidence type="ECO:0000256" key="11">
    <source>
        <dbReference type="SAM" id="Coils"/>
    </source>
</evidence>
<keyword evidence="12" id="KW-0282">Flagellum</keyword>
<dbReference type="EMBL" id="LT669839">
    <property type="protein sequence ID" value="SHD77013.1"/>
    <property type="molecule type" value="Genomic_DNA"/>
</dbReference>
<keyword evidence="7" id="KW-1005">Bacterial flagellum biogenesis</keyword>
<keyword evidence="12" id="KW-0966">Cell projection</keyword>
<protein>
    <recommendedName>
        <fullName evidence="3">Flagellar FliJ protein</fullName>
    </recommendedName>
</protein>
<keyword evidence="8" id="KW-0653">Protein transport</keyword>
<sequence length="144" mass="17283">MNFNFKLEKVLNYKRTIEDLKKNQYGVVQQRLNSEESKLDDFNRYKKNLLDEKNSTATKTKVGNLAMYSTYIEDVNTRIKEQAEVVTEIQKELEEKKEEMITAVQEKKIFEKLKENEYEKHLYEIKKREEKQNDAIISYKVSTQ</sequence>
<evidence type="ECO:0000256" key="3">
    <source>
        <dbReference type="ARBA" id="ARBA00020392"/>
    </source>
</evidence>
<dbReference type="Pfam" id="PF02050">
    <property type="entry name" value="FliJ"/>
    <property type="match status" value="1"/>
</dbReference>
<dbReference type="OrthoDB" id="1707704at2"/>
<dbReference type="AlphaFoldDB" id="A0A1M4PNE3"/>
<dbReference type="InterPro" id="IPR053716">
    <property type="entry name" value="Flag_assembly_chemotaxis_eff"/>
</dbReference>
<feature type="coiled-coil region" evidence="11">
    <location>
        <begin position="32"/>
        <end position="106"/>
    </location>
</feature>
<dbReference type="GO" id="GO:0009288">
    <property type="term" value="C:bacterial-type flagellum"/>
    <property type="evidence" value="ECO:0007669"/>
    <property type="project" value="InterPro"/>
</dbReference>
<evidence type="ECO:0000256" key="9">
    <source>
        <dbReference type="ARBA" id="ARBA00023136"/>
    </source>
</evidence>
<dbReference type="GO" id="GO:0071973">
    <property type="term" value="P:bacterial-type flagellum-dependent cell motility"/>
    <property type="evidence" value="ECO:0007669"/>
    <property type="project" value="InterPro"/>
</dbReference>
<keyword evidence="5" id="KW-1003">Cell membrane</keyword>
<evidence type="ECO:0000256" key="5">
    <source>
        <dbReference type="ARBA" id="ARBA00022475"/>
    </source>
</evidence>
<keyword evidence="6" id="KW-0145">Chemotaxis</keyword>
<dbReference type="GO" id="GO:0044781">
    <property type="term" value="P:bacterial-type flagellum organization"/>
    <property type="evidence" value="ECO:0007669"/>
    <property type="project" value="UniProtKB-KW"/>
</dbReference>
<keyword evidence="13" id="KW-1185">Reference proteome</keyword>
<keyword evidence="11" id="KW-0175">Coiled coil</keyword>
<evidence type="ECO:0000256" key="7">
    <source>
        <dbReference type="ARBA" id="ARBA00022795"/>
    </source>
</evidence>
<comment type="subcellular location">
    <subcellularLocation>
        <location evidence="1">Cell membrane</location>
        <topology evidence="1">Peripheral membrane protein</topology>
        <orientation evidence="1">Cytoplasmic side</orientation>
    </subcellularLocation>
</comment>
<evidence type="ECO:0000256" key="1">
    <source>
        <dbReference type="ARBA" id="ARBA00004413"/>
    </source>
</evidence>
<name>A0A1M4PNE3_9FIRM</name>
<proteinExistence type="inferred from homology"/>
<dbReference type="GO" id="GO:0006935">
    <property type="term" value="P:chemotaxis"/>
    <property type="evidence" value="ECO:0007669"/>
    <property type="project" value="UniProtKB-KW"/>
</dbReference>
<dbReference type="NCBIfam" id="TIGR02473">
    <property type="entry name" value="flagell_FliJ"/>
    <property type="match status" value="1"/>
</dbReference>
<dbReference type="Proteomes" id="UP000245423">
    <property type="component" value="Chromosome 1"/>
</dbReference>
<keyword evidence="12" id="KW-0969">Cilium</keyword>
<evidence type="ECO:0000256" key="4">
    <source>
        <dbReference type="ARBA" id="ARBA00022448"/>
    </source>
</evidence>
<accession>A0A1M4PNE3</accession>
<reference evidence="12 13" key="1">
    <citation type="submission" date="2016-11" db="EMBL/GenBank/DDBJ databases">
        <authorList>
            <person name="Manzoor S."/>
        </authorList>
    </citation>
    <scope>NUCLEOTIDE SEQUENCE [LARGE SCALE GENOMIC DNA]</scope>
    <source>
        <strain evidence="12">Clostridium ultunense strain Esp</strain>
    </source>
</reference>
<keyword evidence="9" id="KW-0472">Membrane</keyword>
<organism evidence="12 13">
    <name type="scientific">[Clostridium] ultunense Esp</name>
    <dbReference type="NCBI Taxonomy" id="1288971"/>
    <lineage>
        <taxon>Bacteria</taxon>
        <taxon>Bacillati</taxon>
        <taxon>Bacillota</taxon>
        <taxon>Tissierellia</taxon>
        <taxon>Tissierellales</taxon>
        <taxon>Tepidimicrobiaceae</taxon>
        <taxon>Schnuerera</taxon>
    </lineage>
</organism>
<dbReference type="Gene3D" id="1.10.287.1700">
    <property type="match status" value="1"/>
</dbReference>
<keyword evidence="4" id="KW-0813">Transport</keyword>